<feature type="transmembrane region" description="Helical" evidence="2">
    <location>
        <begin position="131"/>
        <end position="149"/>
    </location>
</feature>
<feature type="compositionally biased region" description="Basic and acidic residues" evidence="1">
    <location>
        <begin position="187"/>
        <end position="209"/>
    </location>
</feature>
<feature type="transmembrane region" description="Helical" evidence="2">
    <location>
        <begin position="245"/>
        <end position="264"/>
    </location>
</feature>
<feature type="transmembrane region" description="Helical" evidence="2">
    <location>
        <begin position="303"/>
        <end position="323"/>
    </location>
</feature>
<dbReference type="EMBL" id="AZFF01000009">
    <property type="protein sequence ID" value="KRL54312.1"/>
    <property type="molecule type" value="Genomic_DNA"/>
</dbReference>
<sequence>MNKDNTQELSDYFELINGRKPDDDELEFLKKSAAMNQKENSDASVENSEGKSDVEESDNQENQAEIDRLQKKLDRYEKDTEHVDLLNRLTPTREHWILILKFIKNSGITFAVLALFFIILPTSLLEALPMFRFWALLIILGFTYLYPLLSRRERFEWDAKLEKRLTEMQLDGARVRSMFKNVANEMAERMPRQPDIPRREETQAPERQKVAHYQEAPVQDSLENSKTKETTPQPRQKVGFGAAEMFAIIAGALALASVYAFNFIQVNIPILGNYATTLSDVLNAPGDFVNKFGLGSYIDTSDFTVSIAILTICPIVFILFAILPSRVAKVIAALSAFVEAAFLGTIAVKITNAISESDVAQKITEQASNYFGPGFWILIVAVVVMVLTSIGLITKSLRK</sequence>
<dbReference type="STRING" id="1114972.FD35_GL002649"/>
<evidence type="ECO:0000313" key="4">
    <source>
        <dbReference type="Proteomes" id="UP000051999"/>
    </source>
</evidence>
<name>A0A0R1RLL6_9LACO</name>
<dbReference type="Proteomes" id="UP000051999">
    <property type="component" value="Unassembled WGS sequence"/>
</dbReference>
<keyword evidence="2" id="KW-1133">Transmembrane helix</keyword>
<keyword evidence="2" id="KW-0472">Membrane</keyword>
<keyword evidence="2" id="KW-0812">Transmembrane</keyword>
<reference evidence="3 4" key="1">
    <citation type="journal article" date="2015" name="Genome Announc.">
        <title>Expanding the biotechnology potential of lactobacilli through comparative genomics of 213 strains and associated genera.</title>
        <authorList>
            <person name="Sun Z."/>
            <person name="Harris H.M."/>
            <person name="McCann A."/>
            <person name="Guo C."/>
            <person name="Argimon S."/>
            <person name="Zhang W."/>
            <person name="Yang X."/>
            <person name="Jeffery I.B."/>
            <person name="Cooney J.C."/>
            <person name="Kagawa T.F."/>
            <person name="Liu W."/>
            <person name="Song Y."/>
            <person name="Salvetti E."/>
            <person name="Wrobel A."/>
            <person name="Rasinkangas P."/>
            <person name="Parkhill J."/>
            <person name="Rea M.C."/>
            <person name="O'Sullivan O."/>
            <person name="Ritari J."/>
            <person name="Douillard F.P."/>
            <person name="Paul Ross R."/>
            <person name="Yang R."/>
            <person name="Briner A.E."/>
            <person name="Felis G.E."/>
            <person name="de Vos W.M."/>
            <person name="Barrangou R."/>
            <person name="Klaenhammer T.R."/>
            <person name="Caufield P.W."/>
            <person name="Cui Y."/>
            <person name="Zhang H."/>
            <person name="O'Toole P.W."/>
        </authorList>
    </citation>
    <scope>NUCLEOTIDE SEQUENCE [LARGE SCALE GENOMIC DNA]</scope>
    <source>
        <strain evidence="3 4">DSM 15814</strain>
    </source>
</reference>
<accession>A0A0R1RLL6</accession>
<feature type="transmembrane region" description="Helical" evidence="2">
    <location>
        <begin position="330"/>
        <end position="350"/>
    </location>
</feature>
<feature type="transmembrane region" description="Helical" evidence="2">
    <location>
        <begin position="370"/>
        <end position="393"/>
    </location>
</feature>
<dbReference type="OrthoDB" id="9899078at2"/>
<evidence type="ECO:0000256" key="2">
    <source>
        <dbReference type="SAM" id="Phobius"/>
    </source>
</evidence>
<protein>
    <submittedName>
        <fullName evidence="3">Uncharacterized protein</fullName>
    </submittedName>
</protein>
<feature type="compositionally biased region" description="Polar residues" evidence="1">
    <location>
        <begin position="34"/>
        <end position="47"/>
    </location>
</feature>
<feature type="transmembrane region" description="Helical" evidence="2">
    <location>
        <begin position="107"/>
        <end position="125"/>
    </location>
</feature>
<feature type="region of interest" description="Disordered" evidence="1">
    <location>
        <begin position="31"/>
        <end position="63"/>
    </location>
</feature>
<dbReference type="AlphaFoldDB" id="A0A0R1RLL6"/>
<comment type="caution">
    <text evidence="3">The sequence shown here is derived from an EMBL/GenBank/DDBJ whole genome shotgun (WGS) entry which is preliminary data.</text>
</comment>
<dbReference type="RefSeq" id="WP_017260842.1">
    <property type="nucleotide sequence ID" value="NZ_AUAW01000009.1"/>
</dbReference>
<organism evidence="3 4">
    <name type="scientific">Furfurilactobacillus rossiae DSM 15814</name>
    <dbReference type="NCBI Taxonomy" id="1114972"/>
    <lineage>
        <taxon>Bacteria</taxon>
        <taxon>Bacillati</taxon>
        <taxon>Bacillota</taxon>
        <taxon>Bacilli</taxon>
        <taxon>Lactobacillales</taxon>
        <taxon>Lactobacillaceae</taxon>
        <taxon>Furfurilactobacillus</taxon>
    </lineage>
</organism>
<feature type="region of interest" description="Disordered" evidence="1">
    <location>
        <begin position="187"/>
        <end position="215"/>
    </location>
</feature>
<evidence type="ECO:0000256" key="1">
    <source>
        <dbReference type="SAM" id="MobiDB-lite"/>
    </source>
</evidence>
<gene>
    <name evidence="3" type="ORF">FD35_GL002649</name>
</gene>
<dbReference type="eggNOG" id="ENOG50309UP">
    <property type="taxonomic scope" value="Bacteria"/>
</dbReference>
<proteinExistence type="predicted"/>
<evidence type="ECO:0000313" key="3">
    <source>
        <dbReference type="EMBL" id="KRL54312.1"/>
    </source>
</evidence>
<keyword evidence="4" id="KW-1185">Reference proteome</keyword>
<dbReference type="PATRIC" id="fig|1114972.6.peg.2715"/>